<sequence length="100" mass="10958">AAGAWRTNVVLTGSSQTYELWIPSDGTWYDLGRVWCVGSPDFTCDHCNVITIDHVEISAANGPCTFVGDASWGQATRVITEGRPYRMGPPQKALFAKCDY</sequence>
<feature type="non-terminal residue" evidence="1">
    <location>
        <position position="100"/>
    </location>
</feature>
<reference evidence="1 2" key="1">
    <citation type="submission" date="2013-03" db="EMBL/GenBank/DDBJ databases">
        <title>The Genome Sequence of Exophiala aquamarina CBS 119918.</title>
        <authorList>
            <consortium name="The Broad Institute Genomics Platform"/>
            <person name="Cuomo C."/>
            <person name="de Hoog S."/>
            <person name="Gorbushina A."/>
            <person name="Walker B."/>
            <person name="Young S.K."/>
            <person name="Zeng Q."/>
            <person name="Gargeya S."/>
            <person name="Fitzgerald M."/>
            <person name="Haas B."/>
            <person name="Abouelleil A."/>
            <person name="Allen A.W."/>
            <person name="Alvarado L."/>
            <person name="Arachchi H.M."/>
            <person name="Berlin A.M."/>
            <person name="Chapman S.B."/>
            <person name="Gainer-Dewar J."/>
            <person name="Goldberg J."/>
            <person name="Griggs A."/>
            <person name="Gujja S."/>
            <person name="Hansen M."/>
            <person name="Howarth C."/>
            <person name="Imamovic A."/>
            <person name="Ireland A."/>
            <person name="Larimer J."/>
            <person name="McCowan C."/>
            <person name="Murphy C."/>
            <person name="Pearson M."/>
            <person name="Poon T.W."/>
            <person name="Priest M."/>
            <person name="Roberts A."/>
            <person name="Saif S."/>
            <person name="Shea T."/>
            <person name="Sisk P."/>
            <person name="Sykes S."/>
            <person name="Wortman J."/>
            <person name="Nusbaum C."/>
            <person name="Birren B."/>
        </authorList>
    </citation>
    <scope>NUCLEOTIDE SEQUENCE [LARGE SCALE GENOMIC DNA]</scope>
    <source>
        <strain evidence="1 2">CBS 119918</strain>
    </source>
</reference>
<dbReference type="RefSeq" id="XP_013253570.1">
    <property type="nucleotide sequence ID" value="XM_013398116.1"/>
</dbReference>
<accession>A0A072P5T5</accession>
<keyword evidence="2" id="KW-1185">Reference proteome</keyword>
<dbReference type="HOGENOM" id="CLU_2312753_0_0_1"/>
<proteinExistence type="predicted"/>
<evidence type="ECO:0000313" key="2">
    <source>
        <dbReference type="Proteomes" id="UP000027920"/>
    </source>
</evidence>
<gene>
    <name evidence="1" type="ORF">A1O9_12957</name>
</gene>
<dbReference type="VEuPathDB" id="FungiDB:A1O9_12957"/>
<dbReference type="GeneID" id="25287851"/>
<protein>
    <submittedName>
        <fullName evidence="1">Uncharacterized protein</fullName>
    </submittedName>
</protein>
<feature type="non-terminal residue" evidence="1">
    <location>
        <position position="1"/>
    </location>
</feature>
<organism evidence="1 2">
    <name type="scientific">Exophiala aquamarina CBS 119918</name>
    <dbReference type="NCBI Taxonomy" id="1182545"/>
    <lineage>
        <taxon>Eukaryota</taxon>
        <taxon>Fungi</taxon>
        <taxon>Dikarya</taxon>
        <taxon>Ascomycota</taxon>
        <taxon>Pezizomycotina</taxon>
        <taxon>Eurotiomycetes</taxon>
        <taxon>Chaetothyriomycetidae</taxon>
        <taxon>Chaetothyriales</taxon>
        <taxon>Herpotrichiellaceae</taxon>
        <taxon>Exophiala</taxon>
    </lineage>
</organism>
<dbReference type="AlphaFoldDB" id="A0A072P5T5"/>
<dbReference type="Proteomes" id="UP000027920">
    <property type="component" value="Unassembled WGS sequence"/>
</dbReference>
<dbReference type="OrthoDB" id="4137093at2759"/>
<comment type="caution">
    <text evidence="1">The sequence shown here is derived from an EMBL/GenBank/DDBJ whole genome shotgun (WGS) entry which is preliminary data.</text>
</comment>
<dbReference type="EMBL" id="AMGV01000036">
    <property type="protein sequence ID" value="KEF50980.1"/>
    <property type="molecule type" value="Genomic_DNA"/>
</dbReference>
<evidence type="ECO:0000313" key="1">
    <source>
        <dbReference type="EMBL" id="KEF50980.1"/>
    </source>
</evidence>
<name>A0A072P5T5_9EURO</name>